<reference evidence="11" key="1">
    <citation type="journal article" date="2017" name="Cell">
        <title>Insights into land plant evolution garnered from the Marchantia polymorpha genome.</title>
        <authorList>
            <person name="Bowman J.L."/>
            <person name="Kohchi T."/>
            <person name="Yamato K.T."/>
            <person name="Jenkins J."/>
            <person name="Shu S."/>
            <person name="Ishizaki K."/>
            <person name="Yamaoka S."/>
            <person name="Nishihama R."/>
            <person name="Nakamura Y."/>
            <person name="Berger F."/>
            <person name="Adam C."/>
            <person name="Aki S.S."/>
            <person name="Althoff F."/>
            <person name="Araki T."/>
            <person name="Arteaga-Vazquez M.A."/>
            <person name="Balasubrmanian S."/>
            <person name="Barry K."/>
            <person name="Bauer D."/>
            <person name="Boehm C.R."/>
            <person name="Briginshaw L."/>
            <person name="Caballero-Perez J."/>
            <person name="Catarino B."/>
            <person name="Chen F."/>
            <person name="Chiyoda S."/>
            <person name="Chovatia M."/>
            <person name="Davies K.M."/>
            <person name="Delmans M."/>
            <person name="Demura T."/>
            <person name="Dierschke T."/>
            <person name="Dolan L."/>
            <person name="Dorantes-Acosta A.E."/>
            <person name="Eklund D.M."/>
            <person name="Florent S.N."/>
            <person name="Flores-Sandoval E."/>
            <person name="Fujiyama A."/>
            <person name="Fukuzawa H."/>
            <person name="Galik B."/>
            <person name="Grimanelli D."/>
            <person name="Grimwood J."/>
            <person name="Grossniklaus U."/>
            <person name="Hamada T."/>
            <person name="Haseloff J."/>
            <person name="Hetherington A.J."/>
            <person name="Higo A."/>
            <person name="Hirakawa Y."/>
            <person name="Hundley H.N."/>
            <person name="Ikeda Y."/>
            <person name="Inoue K."/>
            <person name="Inoue S.I."/>
            <person name="Ishida S."/>
            <person name="Jia Q."/>
            <person name="Kakita M."/>
            <person name="Kanazawa T."/>
            <person name="Kawai Y."/>
            <person name="Kawashima T."/>
            <person name="Kennedy M."/>
            <person name="Kinose K."/>
            <person name="Kinoshita T."/>
            <person name="Kohara Y."/>
            <person name="Koide E."/>
            <person name="Komatsu K."/>
            <person name="Kopischke S."/>
            <person name="Kubo M."/>
            <person name="Kyozuka J."/>
            <person name="Lagercrantz U."/>
            <person name="Lin S.S."/>
            <person name="Lindquist E."/>
            <person name="Lipzen A.M."/>
            <person name="Lu C.W."/>
            <person name="De Luna E."/>
            <person name="Martienssen R.A."/>
            <person name="Minamino N."/>
            <person name="Mizutani M."/>
            <person name="Mizutani M."/>
            <person name="Mochizuki N."/>
            <person name="Monte I."/>
            <person name="Mosher R."/>
            <person name="Nagasaki H."/>
            <person name="Nakagami H."/>
            <person name="Naramoto S."/>
            <person name="Nishitani K."/>
            <person name="Ohtani M."/>
            <person name="Okamoto T."/>
            <person name="Okumura M."/>
            <person name="Phillips J."/>
            <person name="Pollak B."/>
            <person name="Reinders A."/>
            <person name="Rovekamp M."/>
            <person name="Sano R."/>
            <person name="Sawa S."/>
            <person name="Schmid M.W."/>
            <person name="Shirakawa M."/>
            <person name="Solano R."/>
            <person name="Spunde A."/>
            <person name="Suetsugu N."/>
            <person name="Sugano S."/>
            <person name="Sugiyama A."/>
            <person name="Sun R."/>
            <person name="Suzuki Y."/>
            <person name="Takenaka M."/>
            <person name="Takezawa D."/>
            <person name="Tomogane H."/>
            <person name="Tsuzuki M."/>
            <person name="Ueda T."/>
            <person name="Umeda M."/>
            <person name="Ward J.M."/>
            <person name="Watanabe Y."/>
            <person name="Yazaki K."/>
            <person name="Yokoyama R."/>
            <person name="Yoshitake Y."/>
            <person name="Yotsui I."/>
            <person name="Zachgo S."/>
            <person name="Schmutz J."/>
        </authorList>
    </citation>
    <scope>NUCLEOTIDE SEQUENCE [LARGE SCALE GENOMIC DNA]</scope>
    <source>
        <strain evidence="11">Tak-1</strain>
    </source>
</reference>
<evidence type="ECO:0000256" key="7">
    <source>
        <dbReference type="SAM" id="MobiDB-lite"/>
    </source>
</evidence>
<dbReference type="InterPro" id="IPR001969">
    <property type="entry name" value="Aspartic_peptidase_AS"/>
</dbReference>
<dbReference type="PANTHER" id="PTHR13683">
    <property type="entry name" value="ASPARTYL PROTEASES"/>
    <property type="match status" value="1"/>
</dbReference>
<feature type="domain" description="Peptidase A1" evidence="9">
    <location>
        <begin position="188"/>
        <end position="549"/>
    </location>
</feature>
<dbReference type="OMA" id="ADIWCAY"/>
<dbReference type="Gramene" id="Mp4g19220.1">
    <property type="protein sequence ID" value="Mp4g19220.1.cds"/>
    <property type="gene ID" value="Mp4g19220"/>
</dbReference>
<feature type="transmembrane region" description="Helical" evidence="8">
    <location>
        <begin position="84"/>
        <end position="101"/>
    </location>
</feature>
<dbReference type="SUPFAM" id="SSF50630">
    <property type="entry name" value="Acid proteases"/>
    <property type="match status" value="1"/>
</dbReference>
<sequence>MENREQRPMMSSEVRGVVIISVPEGDGKGDGKTVCAAFTFQDKQQHHHVTSSLQIEPSPTQTVQHPTPPPGGRPVLEKIGLKRGILFMFVLAIVALLWFRGPSFYYIEEQWDDGEDWVHVHRLYAKHIVSMAPGNSSPDDYVATDGLYERDFRRRTLWEHVKQAAAPENINGSSVFPIRGNIYPDGLYYMQLLVGNPARPYFLDIDTGSDLTWLQCNAPCSNCPETPHPLYNPKGANLVDCKQPVCSQLQRGGSFGCSGGGGQCDYEIQYGDSSSTTGVLLEDLVSLQLTNGTLAQSKAVFGCSYDQQGSFAQSPSKTDGLLSLSSASVAFPAQLAANGIVKNVVAHCLAGGNHGGGYMFFGDELVPSWGMTWTPVVRKPYKENYYVNVQKIQYGFSTLDIGKDVLEGNDFIFDSGTSYTYFVPEIYSAFVSAVQEGLEGSGLERDTSDQTLPLCWRGKTPFRSVSEASRSFQPVTLNFGTSWFLASRFMIFIPQAYLVITPQGNVCMGIMDWSETGSDASEAVNIIGDISLRGHLVVYDNVEHQIGWMPSDCRKPPKAPRSFTFV</sequence>
<evidence type="ECO:0000256" key="4">
    <source>
        <dbReference type="ARBA" id="ARBA00022801"/>
    </source>
</evidence>
<dbReference type="InterPro" id="IPR033121">
    <property type="entry name" value="PEPTIDASE_A1"/>
</dbReference>
<evidence type="ECO:0000259" key="9">
    <source>
        <dbReference type="PROSITE" id="PS51767"/>
    </source>
</evidence>
<dbReference type="GO" id="GO:0006508">
    <property type="term" value="P:proteolysis"/>
    <property type="evidence" value="ECO:0007669"/>
    <property type="project" value="UniProtKB-KW"/>
</dbReference>
<keyword evidence="8" id="KW-0472">Membrane</keyword>
<comment type="similarity">
    <text evidence="1 6">Belongs to the peptidase A1 family.</text>
</comment>
<dbReference type="EMBL" id="KZ772839">
    <property type="protein sequence ID" value="PTQ28261.1"/>
    <property type="molecule type" value="Genomic_DNA"/>
</dbReference>
<dbReference type="Pfam" id="PF14543">
    <property type="entry name" value="TAXi_N"/>
    <property type="match status" value="1"/>
</dbReference>
<accession>A0A2R6W321</accession>
<dbReference type="PRINTS" id="PR00792">
    <property type="entry name" value="PEPSIN"/>
</dbReference>
<evidence type="ECO:0000313" key="11">
    <source>
        <dbReference type="Proteomes" id="UP000244005"/>
    </source>
</evidence>
<keyword evidence="2 6" id="KW-0645">Protease</keyword>
<protein>
    <recommendedName>
        <fullName evidence="9">Peptidase A1 domain-containing protein</fullName>
    </recommendedName>
</protein>
<name>A0A2R6W321_MARPO</name>
<dbReference type="Pfam" id="PF14541">
    <property type="entry name" value="TAXi_C"/>
    <property type="match status" value="1"/>
</dbReference>
<dbReference type="PANTHER" id="PTHR13683:SF316">
    <property type="entry name" value="ASPARTYL PROTEASE APCB1"/>
    <property type="match status" value="1"/>
</dbReference>
<keyword evidence="8" id="KW-0812">Transmembrane</keyword>
<organism evidence="10 11">
    <name type="scientific">Marchantia polymorpha</name>
    <name type="common">Common liverwort</name>
    <name type="synonym">Marchantia aquatica</name>
    <dbReference type="NCBI Taxonomy" id="3197"/>
    <lineage>
        <taxon>Eukaryota</taxon>
        <taxon>Viridiplantae</taxon>
        <taxon>Streptophyta</taxon>
        <taxon>Embryophyta</taxon>
        <taxon>Marchantiophyta</taxon>
        <taxon>Marchantiopsida</taxon>
        <taxon>Marchantiidae</taxon>
        <taxon>Marchantiales</taxon>
        <taxon>Marchantiaceae</taxon>
        <taxon>Marchantia</taxon>
    </lineage>
</organism>
<keyword evidence="3 6" id="KW-0064">Aspartyl protease</keyword>
<keyword evidence="4 6" id="KW-0378">Hydrolase</keyword>
<dbReference type="GO" id="GO:0004190">
    <property type="term" value="F:aspartic-type endopeptidase activity"/>
    <property type="evidence" value="ECO:0007669"/>
    <property type="project" value="UniProtKB-KW"/>
</dbReference>
<evidence type="ECO:0000256" key="3">
    <source>
        <dbReference type="ARBA" id="ARBA00022750"/>
    </source>
</evidence>
<evidence type="ECO:0000256" key="6">
    <source>
        <dbReference type="RuleBase" id="RU000454"/>
    </source>
</evidence>
<keyword evidence="8" id="KW-1133">Transmembrane helix</keyword>
<feature type="region of interest" description="Disordered" evidence="7">
    <location>
        <begin position="48"/>
        <end position="72"/>
    </location>
</feature>
<dbReference type="InterPro" id="IPR021109">
    <property type="entry name" value="Peptidase_aspartic_dom_sf"/>
</dbReference>
<dbReference type="AlphaFoldDB" id="A0A2R6W321"/>
<gene>
    <name evidence="10" type="ORF">MARPO_0169s0021</name>
</gene>
<dbReference type="InterPro" id="IPR032799">
    <property type="entry name" value="TAXi_C"/>
</dbReference>
<evidence type="ECO:0000313" key="10">
    <source>
        <dbReference type="EMBL" id="PTQ28261.1"/>
    </source>
</evidence>
<proteinExistence type="inferred from homology"/>
<dbReference type="FunFam" id="2.40.70.10:FF:000015">
    <property type="entry name" value="Aspartyl protease family protein"/>
    <property type="match status" value="1"/>
</dbReference>
<dbReference type="OrthoDB" id="2747330at2759"/>
<evidence type="ECO:0000256" key="1">
    <source>
        <dbReference type="ARBA" id="ARBA00007447"/>
    </source>
</evidence>
<evidence type="ECO:0000256" key="2">
    <source>
        <dbReference type="ARBA" id="ARBA00022670"/>
    </source>
</evidence>
<evidence type="ECO:0000256" key="8">
    <source>
        <dbReference type="SAM" id="Phobius"/>
    </source>
</evidence>
<dbReference type="Gene3D" id="2.40.70.10">
    <property type="entry name" value="Acid Proteases"/>
    <property type="match status" value="2"/>
</dbReference>
<feature type="active site" evidence="5">
    <location>
        <position position="206"/>
    </location>
</feature>
<evidence type="ECO:0000256" key="5">
    <source>
        <dbReference type="PIRSR" id="PIRSR601461-1"/>
    </source>
</evidence>
<dbReference type="PROSITE" id="PS51767">
    <property type="entry name" value="PEPTIDASE_A1"/>
    <property type="match status" value="1"/>
</dbReference>
<feature type="active site" evidence="5">
    <location>
        <position position="414"/>
    </location>
</feature>
<dbReference type="Proteomes" id="UP000244005">
    <property type="component" value="Unassembled WGS sequence"/>
</dbReference>
<dbReference type="PROSITE" id="PS00141">
    <property type="entry name" value="ASP_PROTEASE"/>
    <property type="match status" value="1"/>
</dbReference>
<dbReference type="InterPro" id="IPR032861">
    <property type="entry name" value="TAXi_N"/>
</dbReference>
<dbReference type="InterPro" id="IPR001461">
    <property type="entry name" value="Aspartic_peptidase_A1"/>
</dbReference>
<keyword evidence="11" id="KW-1185">Reference proteome</keyword>